<keyword evidence="4" id="KW-0472">Membrane</keyword>
<dbReference type="SUPFAM" id="SSF53474">
    <property type="entry name" value="alpha/beta-Hydrolases"/>
    <property type="match status" value="1"/>
</dbReference>
<evidence type="ECO:0000256" key="2">
    <source>
        <dbReference type="ARBA" id="ARBA00022692"/>
    </source>
</evidence>
<evidence type="ECO:0000256" key="3">
    <source>
        <dbReference type="ARBA" id="ARBA00022989"/>
    </source>
</evidence>
<dbReference type="PANTHER" id="PTHR12265">
    <property type="entry name" value="TRANSMEMBRANE PROTEIN 53"/>
    <property type="match status" value="1"/>
</dbReference>
<evidence type="ECO:0008006" key="9">
    <source>
        <dbReference type="Google" id="ProtNLM"/>
    </source>
</evidence>
<organism evidence="7 8">
    <name type="scientific">Agrocybe pediades</name>
    <dbReference type="NCBI Taxonomy" id="84607"/>
    <lineage>
        <taxon>Eukaryota</taxon>
        <taxon>Fungi</taxon>
        <taxon>Dikarya</taxon>
        <taxon>Basidiomycota</taxon>
        <taxon>Agaricomycotina</taxon>
        <taxon>Agaricomycetes</taxon>
        <taxon>Agaricomycetidae</taxon>
        <taxon>Agaricales</taxon>
        <taxon>Agaricineae</taxon>
        <taxon>Strophariaceae</taxon>
        <taxon>Agrocybe</taxon>
    </lineage>
</organism>
<dbReference type="PANTHER" id="PTHR12265:SF30">
    <property type="entry name" value="TRANSMEMBRANE PROTEIN 53"/>
    <property type="match status" value="1"/>
</dbReference>
<comment type="subcellular location">
    <subcellularLocation>
        <location evidence="6">Nucleus outer membrane</location>
        <topology evidence="6">Single-pass membrane protein</topology>
    </subcellularLocation>
</comment>
<keyword evidence="8" id="KW-1185">Reference proteome</keyword>
<evidence type="ECO:0000313" key="8">
    <source>
        <dbReference type="Proteomes" id="UP000521872"/>
    </source>
</evidence>
<dbReference type="InterPro" id="IPR029058">
    <property type="entry name" value="AB_hydrolase_fold"/>
</dbReference>
<dbReference type="GO" id="GO:0005640">
    <property type="term" value="C:nuclear outer membrane"/>
    <property type="evidence" value="ECO:0007669"/>
    <property type="project" value="UniProtKB-SubCell"/>
</dbReference>
<keyword evidence="3" id="KW-1133">Transmembrane helix</keyword>
<evidence type="ECO:0000256" key="4">
    <source>
        <dbReference type="ARBA" id="ARBA00023136"/>
    </source>
</evidence>
<sequence>MASVSDSQIIKLSGTVYLRKGRPASNGTNDNIPTTVAGEDYLAPILTGSKPQIILIFAWMGARLPHLLKYSNVHSQIFPEATQIMMMSEPTFFFSSKSTRAAKLTPVVEVLEAMGALPPVVSKSKRLQTAGVDSIFPPSSPSVLVHVFSNGGSAQIITLGDLLASRAIPPKAPTAIIFDSCPGDGGIQGTIRAFSSAVRNPVLRGLISLFIRALYLQAWIMRSILRVFTSKPHPSILDKIKSRLNTERPLPWLNKDTPRLYVYSTKDVMIPDSEVERHAADAKAKGFDVRLERYEDTSHVAHAKVHPERYWTSIRKLWEEASVLDDYFGSASKS</sequence>
<accession>A0A8H4VLH3</accession>
<reference evidence="7 8" key="1">
    <citation type="submission" date="2019-12" db="EMBL/GenBank/DDBJ databases">
        <authorList>
            <person name="Floudas D."/>
            <person name="Bentzer J."/>
            <person name="Ahren D."/>
            <person name="Johansson T."/>
            <person name="Persson P."/>
            <person name="Tunlid A."/>
        </authorList>
    </citation>
    <scope>NUCLEOTIDE SEQUENCE [LARGE SCALE GENOMIC DNA]</scope>
    <source>
        <strain evidence="7 8">CBS 102.39</strain>
    </source>
</reference>
<name>A0A8H4VLH3_9AGAR</name>
<protein>
    <recommendedName>
        <fullName evidence="9">Indole-diterpene biosynthesis protein PaxU</fullName>
    </recommendedName>
</protein>
<comment type="similarity">
    <text evidence="1">Belongs to the TMEM53 family.</text>
</comment>
<comment type="caution">
    <text evidence="7">The sequence shown here is derived from an EMBL/GenBank/DDBJ whole genome shotgun (WGS) entry which is preliminary data.</text>
</comment>
<evidence type="ECO:0000256" key="6">
    <source>
        <dbReference type="ARBA" id="ARBA00034303"/>
    </source>
</evidence>
<keyword evidence="2" id="KW-0812">Transmembrane</keyword>
<dbReference type="InterPro" id="IPR008547">
    <property type="entry name" value="DUF829_TMEM53"/>
</dbReference>
<evidence type="ECO:0000256" key="5">
    <source>
        <dbReference type="ARBA" id="ARBA00023242"/>
    </source>
</evidence>
<proteinExistence type="inferred from homology"/>
<evidence type="ECO:0000256" key="1">
    <source>
        <dbReference type="ARBA" id="ARBA00007387"/>
    </source>
</evidence>
<evidence type="ECO:0000313" key="7">
    <source>
        <dbReference type="EMBL" id="KAF4613962.1"/>
    </source>
</evidence>
<dbReference type="Pfam" id="PF05705">
    <property type="entry name" value="DUF829"/>
    <property type="match status" value="1"/>
</dbReference>
<dbReference type="Proteomes" id="UP000521872">
    <property type="component" value="Unassembled WGS sequence"/>
</dbReference>
<gene>
    <name evidence="7" type="ORF">D9613_008061</name>
</gene>
<dbReference type="EMBL" id="JAACJL010000045">
    <property type="protein sequence ID" value="KAF4613962.1"/>
    <property type="molecule type" value="Genomic_DNA"/>
</dbReference>
<dbReference type="AlphaFoldDB" id="A0A8H4VLH3"/>
<keyword evidence="5" id="KW-0539">Nucleus</keyword>